<dbReference type="OMA" id="VDYDGWS"/>
<evidence type="ECO:0000256" key="10">
    <source>
        <dbReference type="ARBA" id="ARBA00022741"/>
    </source>
</evidence>
<dbReference type="InterPro" id="IPR000719">
    <property type="entry name" value="Prot_kinase_dom"/>
</dbReference>
<evidence type="ECO:0000256" key="12">
    <source>
        <dbReference type="ARBA" id="ARBA00022840"/>
    </source>
</evidence>
<comment type="subcellular location">
    <subcellularLocation>
        <location evidence="1">Cell membrane</location>
        <topology evidence="1">Single-pass type I membrane protein</topology>
    </subcellularLocation>
</comment>
<evidence type="ECO:0000259" key="20">
    <source>
        <dbReference type="PROSITE" id="PS50011"/>
    </source>
</evidence>
<evidence type="ECO:0000256" key="1">
    <source>
        <dbReference type="ARBA" id="ARBA00004251"/>
    </source>
</evidence>
<dbReference type="GO" id="GO:0005886">
    <property type="term" value="C:plasma membrane"/>
    <property type="evidence" value="ECO:0007669"/>
    <property type="project" value="UniProtKB-SubCell"/>
</dbReference>
<keyword evidence="15" id="KW-0675">Receptor</keyword>
<feature type="domain" description="Protein kinase" evidence="20">
    <location>
        <begin position="351"/>
        <end position="628"/>
    </location>
</feature>
<keyword evidence="14 18" id="KW-0472">Membrane</keyword>
<keyword evidence="16" id="KW-0325">Glycoprotein</keyword>
<evidence type="ECO:0000256" key="6">
    <source>
        <dbReference type="ARBA" id="ARBA00022679"/>
    </source>
</evidence>
<dbReference type="CDD" id="cd06899">
    <property type="entry name" value="lectin_legume_LecRK_Arcelin_ConA"/>
    <property type="match status" value="1"/>
</dbReference>
<evidence type="ECO:0000256" key="11">
    <source>
        <dbReference type="ARBA" id="ARBA00022777"/>
    </source>
</evidence>
<keyword evidence="5" id="KW-1003">Cell membrane</keyword>
<feature type="binding site" evidence="17">
    <location>
        <position position="385"/>
    </location>
    <ligand>
        <name>ATP</name>
        <dbReference type="ChEBI" id="CHEBI:30616"/>
    </ligand>
</feature>
<dbReference type="PROSITE" id="PS00107">
    <property type="entry name" value="PROTEIN_KINASE_ATP"/>
    <property type="match status" value="1"/>
</dbReference>
<dbReference type="GO" id="GO:0002229">
    <property type="term" value="P:defense response to oomycetes"/>
    <property type="evidence" value="ECO:0007669"/>
    <property type="project" value="UniProtKB-ARBA"/>
</dbReference>
<dbReference type="Pfam" id="PF00069">
    <property type="entry name" value="Pkinase"/>
    <property type="match status" value="1"/>
</dbReference>
<dbReference type="InterPro" id="IPR008271">
    <property type="entry name" value="Ser/Thr_kinase_AS"/>
</dbReference>
<evidence type="ECO:0000256" key="19">
    <source>
        <dbReference type="SAM" id="SignalP"/>
    </source>
</evidence>
<dbReference type="STRING" id="74649.A0A2P6PXV0"/>
<comment type="similarity">
    <text evidence="4">In the C-terminal section; belongs to the protein kinase superfamily. Ser/Thr protein kinase family.</text>
</comment>
<dbReference type="InterPro" id="IPR013320">
    <property type="entry name" value="ConA-like_dom_sf"/>
</dbReference>
<dbReference type="FunFam" id="3.30.200.20:FF:000178">
    <property type="entry name" value="serine/threonine-protein kinase PBS1-like"/>
    <property type="match status" value="1"/>
</dbReference>
<dbReference type="Gene3D" id="3.30.200.20">
    <property type="entry name" value="Phosphorylase Kinase, domain 1"/>
    <property type="match status" value="1"/>
</dbReference>
<keyword evidence="7 18" id="KW-0812">Transmembrane</keyword>
<dbReference type="PANTHER" id="PTHR27007">
    <property type="match status" value="1"/>
</dbReference>
<evidence type="ECO:0000256" key="14">
    <source>
        <dbReference type="ARBA" id="ARBA00023136"/>
    </source>
</evidence>
<name>A0A2P6PXV0_ROSCH</name>
<dbReference type="AlphaFoldDB" id="A0A2P6PXV0"/>
<dbReference type="InterPro" id="IPR001220">
    <property type="entry name" value="Legume_lectin_dom"/>
</dbReference>
<dbReference type="InterPro" id="IPR017441">
    <property type="entry name" value="Protein_kinase_ATP_BS"/>
</dbReference>
<feature type="chain" id="PRO_5015153026" description="Protein kinase domain-containing protein" evidence="19">
    <location>
        <begin position="19"/>
        <end position="665"/>
    </location>
</feature>
<dbReference type="InterPro" id="IPR050528">
    <property type="entry name" value="L-type_Lectin-RKs"/>
</dbReference>
<evidence type="ECO:0000256" key="8">
    <source>
        <dbReference type="ARBA" id="ARBA00022729"/>
    </source>
</evidence>
<dbReference type="GO" id="GO:0004672">
    <property type="term" value="F:protein kinase activity"/>
    <property type="evidence" value="ECO:0007669"/>
    <property type="project" value="InterPro"/>
</dbReference>
<comment type="similarity">
    <text evidence="2">Belongs to the leguminous lectin family.</text>
</comment>
<dbReference type="SUPFAM" id="SSF49899">
    <property type="entry name" value="Concanavalin A-like lectins/glucanases"/>
    <property type="match status" value="1"/>
</dbReference>
<keyword evidence="22" id="KW-1185">Reference proteome</keyword>
<proteinExistence type="inferred from homology"/>
<dbReference type="SMART" id="SM00220">
    <property type="entry name" value="S_TKc"/>
    <property type="match status" value="1"/>
</dbReference>
<accession>A0A2P6PXV0</accession>
<evidence type="ECO:0000256" key="2">
    <source>
        <dbReference type="ARBA" id="ARBA00007606"/>
    </source>
</evidence>
<dbReference type="FunFam" id="1.10.510.10:FF:000240">
    <property type="entry name" value="Lectin-domain containing receptor kinase A4.3"/>
    <property type="match status" value="1"/>
</dbReference>
<keyword evidence="11" id="KW-0418">Kinase</keyword>
<sequence length="665" mass="73698">MVFLLFFSTFLLIHNNQASLNDPISFSFPTFTPQSCSSEGKLLCMGSVTSGEGYLSLTPEQQKSNSSSASVLPLYKVGRVLYRYPVPAWSSFISTTFTVRISAFSNTTGSGDGMAFVFAQDSRPSPPDSYGSFLGLLDRSTQGGVIKQLGIELDTFMNHEFDPDDNHIAIDTTSIMDPVAIQSLNSSGINLKSGRDIKFTIEYNGWNQILHVSAGYSENPLVTILNHSISMFDSIVPSSVYVGFTASTGTLPESHQVRDWVFTSLQLPNPSPPGNDKGRKRKPRNIWTVDVPVFLCVLVLMAFTYPFILRVVKRNHCGGNETEDIESRTRTAANAPKMFTYKEISRATQDFSKENLIGVGGFGVVYKGIIPDKIHVPPKTIAVKKITAASKQGEREYLAEICTIGRLRHKNIVQLQGWCHENENRFLIYEYMPNGSLDRYIGNGILDWKTRYNILTGLASALLYLHEECSNPVVHRDIKPNNVMLDSDYNAHLGDFGLARVMLQDPKLTIPLAGTPGYLAPEVLGFAGKATPESDVYSFGIVVLEVVCGRRSKGIFDDYSLVENVWNLYAKDELLECVDQVVLDGKFEVEQVKRTLIVGLACLHTDFMLRPKIRKVVQILMNPNEPLLDLPDTRPRPSAVYLSVSSSAPRITDFGSVASSSIMMT</sequence>
<keyword evidence="12 17" id="KW-0067">ATP-binding</keyword>
<gene>
    <name evidence="21" type="ORF">RchiOBHm_Chr6g0298101</name>
</gene>
<evidence type="ECO:0000256" key="16">
    <source>
        <dbReference type="ARBA" id="ARBA00023180"/>
    </source>
</evidence>
<evidence type="ECO:0000313" key="22">
    <source>
        <dbReference type="Proteomes" id="UP000238479"/>
    </source>
</evidence>
<feature type="transmembrane region" description="Helical" evidence="18">
    <location>
        <begin position="286"/>
        <end position="308"/>
    </location>
</feature>
<comment type="similarity">
    <text evidence="3">In the N-terminal section; belongs to the leguminous lectin family.</text>
</comment>
<dbReference type="InterPro" id="IPR011009">
    <property type="entry name" value="Kinase-like_dom_sf"/>
</dbReference>
<evidence type="ECO:0000256" key="15">
    <source>
        <dbReference type="ARBA" id="ARBA00023170"/>
    </source>
</evidence>
<dbReference type="Gene3D" id="1.10.510.10">
    <property type="entry name" value="Transferase(Phosphotransferase) domain 1"/>
    <property type="match status" value="1"/>
</dbReference>
<evidence type="ECO:0000256" key="18">
    <source>
        <dbReference type="SAM" id="Phobius"/>
    </source>
</evidence>
<dbReference type="PROSITE" id="PS00108">
    <property type="entry name" value="PROTEIN_KINASE_ST"/>
    <property type="match status" value="1"/>
</dbReference>
<evidence type="ECO:0000313" key="21">
    <source>
        <dbReference type="EMBL" id="PRQ26758.1"/>
    </source>
</evidence>
<evidence type="ECO:0000256" key="13">
    <source>
        <dbReference type="ARBA" id="ARBA00022989"/>
    </source>
</evidence>
<dbReference type="Proteomes" id="UP000238479">
    <property type="component" value="Chromosome 6"/>
</dbReference>
<keyword evidence="10 17" id="KW-0547">Nucleotide-binding</keyword>
<dbReference type="Gramene" id="PRQ26758">
    <property type="protein sequence ID" value="PRQ26758"/>
    <property type="gene ID" value="RchiOBHm_Chr6g0298101"/>
</dbReference>
<evidence type="ECO:0000256" key="9">
    <source>
        <dbReference type="ARBA" id="ARBA00022734"/>
    </source>
</evidence>
<protein>
    <recommendedName>
        <fullName evidence="20">Protein kinase domain-containing protein</fullName>
    </recommendedName>
</protein>
<dbReference type="SUPFAM" id="SSF56112">
    <property type="entry name" value="Protein kinase-like (PK-like)"/>
    <property type="match status" value="1"/>
</dbReference>
<dbReference type="EMBL" id="PDCK01000044">
    <property type="protein sequence ID" value="PRQ26758.1"/>
    <property type="molecule type" value="Genomic_DNA"/>
</dbReference>
<evidence type="ECO:0000256" key="7">
    <source>
        <dbReference type="ARBA" id="ARBA00022692"/>
    </source>
</evidence>
<evidence type="ECO:0000256" key="3">
    <source>
        <dbReference type="ARBA" id="ARBA00008536"/>
    </source>
</evidence>
<keyword evidence="6 21" id="KW-0808">Transferase</keyword>
<dbReference type="GO" id="GO:0030246">
    <property type="term" value="F:carbohydrate binding"/>
    <property type="evidence" value="ECO:0007669"/>
    <property type="project" value="UniProtKB-KW"/>
</dbReference>
<keyword evidence="13 18" id="KW-1133">Transmembrane helix</keyword>
<keyword evidence="8 19" id="KW-0732">Signal</keyword>
<evidence type="ECO:0000256" key="17">
    <source>
        <dbReference type="PROSITE-ProRule" id="PRU10141"/>
    </source>
</evidence>
<dbReference type="PROSITE" id="PS50011">
    <property type="entry name" value="PROTEIN_KINASE_DOM"/>
    <property type="match status" value="1"/>
</dbReference>
<comment type="caution">
    <text evidence="21">The sequence shown here is derived from an EMBL/GenBank/DDBJ whole genome shotgun (WGS) entry which is preliminary data.</text>
</comment>
<dbReference type="Pfam" id="PF00139">
    <property type="entry name" value="Lectin_legB"/>
    <property type="match status" value="1"/>
</dbReference>
<feature type="signal peptide" evidence="19">
    <location>
        <begin position="1"/>
        <end position="18"/>
    </location>
</feature>
<reference evidence="21 22" key="1">
    <citation type="journal article" date="2018" name="Nat. Genet.">
        <title>The Rosa genome provides new insights in the design of modern roses.</title>
        <authorList>
            <person name="Bendahmane M."/>
        </authorList>
    </citation>
    <scope>NUCLEOTIDE SEQUENCE [LARGE SCALE GENOMIC DNA]</scope>
    <source>
        <strain evidence="22">cv. Old Blush</strain>
    </source>
</reference>
<evidence type="ECO:0000256" key="4">
    <source>
        <dbReference type="ARBA" id="ARBA00010217"/>
    </source>
</evidence>
<evidence type="ECO:0000256" key="5">
    <source>
        <dbReference type="ARBA" id="ARBA00022475"/>
    </source>
</evidence>
<dbReference type="Gene3D" id="2.60.120.200">
    <property type="match status" value="1"/>
</dbReference>
<dbReference type="GO" id="GO:0005524">
    <property type="term" value="F:ATP binding"/>
    <property type="evidence" value="ECO:0007669"/>
    <property type="project" value="UniProtKB-UniRule"/>
</dbReference>
<organism evidence="21 22">
    <name type="scientific">Rosa chinensis</name>
    <name type="common">China rose</name>
    <dbReference type="NCBI Taxonomy" id="74649"/>
    <lineage>
        <taxon>Eukaryota</taxon>
        <taxon>Viridiplantae</taxon>
        <taxon>Streptophyta</taxon>
        <taxon>Embryophyta</taxon>
        <taxon>Tracheophyta</taxon>
        <taxon>Spermatophyta</taxon>
        <taxon>Magnoliopsida</taxon>
        <taxon>eudicotyledons</taxon>
        <taxon>Gunneridae</taxon>
        <taxon>Pentapetalae</taxon>
        <taxon>rosids</taxon>
        <taxon>fabids</taxon>
        <taxon>Rosales</taxon>
        <taxon>Rosaceae</taxon>
        <taxon>Rosoideae</taxon>
        <taxon>Rosoideae incertae sedis</taxon>
        <taxon>Rosa</taxon>
    </lineage>
</organism>
<keyword evidence="9" id="KW-0430">Lectin</keyword>